<dbReference type="GO" id="GO:0004048">
    <property type="term" value="F:anthranilate phosphoribosyltransferase activity"/>
    <property type="evidence" value="ECO:0007669"/>
    <property type="project" value="UniProtKB-UniRule"/>
</dbReference>
<evidence type="ECO:0000256" key="3">
    <source>
        <dbReference type="ARBA" id="ARBA00022605"/>
    </source>
</evidence>
<dbReference type="InterPro" id="IPR000312">
    <property type="entry name" value="Glycosyl_Trfase_fam3"/>
</dbReference>
<dbReference type="InterPro" id="IPR017459">
    <property type="entry name" value="Glycosyl_Trfase_fam3_N_dom"/>
</dbReference>
<comment type="pathway">
    <text evidence="1 12">Amino-acid biosynthesis; L-tryptophan biosynthesis; L-tryptophan from chorismate: step 2/5.</text>
</comment>
<dbReference type="PANTHER" id="PTHR43285">
    <property type="entry name" value="ANTHRANILATE PHOSPHORIBOSYLTRANSFERASE"/>
    <property type="match status" value="1"/>
</dbReference>
<accession>A0A402D2G9</accession>
<feature type="binding site" evidence="12">
    <location>
        <position position="167"/>
    </location>
    <ligand>
        <name>anthranilate</name>
        <dbReference type="ChEBI" id="CHEBI:16567"/>
        <label>2</label>
    </ligand>
</feature>
<dbReference type="PANTHER" id="PTHR43285:SF2">
    <property type="entry name" value="ANTHRANILATE PHOSPHORIBOSYLTRANSFERASE"/>
    <property type="match status" value="1"/>
</dbReference>
<feature type="binding site" evidence="12">
    <location>
        <position position="80"/>
    </location>
    <ligand>
        <name>5-phospho-alpha-D-ribose 1-diphosphate</name>
        <dbReference type="ChEBI" id="CHEBI:58017"/>
    </ligand>
</feature>
<dbReference type="EMBL" id="AP025739">
    <property type="protein sequence ID" value="BDI30015.1"/>
    <property type="molecule type" value="Genomic_DNA"/>
</dbReference>
<dbReference type="FunCoup" id="A0A402D2G9">
    <property type="interactions" value="446"/>
</dbReference>
<keyword evidence="9 12" id="KW-0057">Aromatic amino acid biosynthesis</keyword>
<feature type="binding site" evidence="12">
    <location>
        <position position="92"/>
    </location>
    <ligand>
        <name>Mg(2+)</name>
        <dbReference type="ChEBI" id="CHEBI:18420"/>
        <label>1</label>
    </ligand>
</feature>
<name>A0A402D2G9_9BACT</name>
<comment type="similarity">
    <text evidence="11">In the C-terminal section; belongs to the anthranilate phosphoribosyltransferase family.</text>
</comment>
<evidence type="ECO:0000313" key="13">
    <source>
        <dbReference type="EMBL" id="BDI30015.1"/>
    </source>
</evidence>
<sequence length="340" mass="35608">MKHAIQKLIDRQDLTEEESASAMTQIMEGAATPAQIAALAVALRAKGESIAEITGFARVMREYAVQVPVQTDKVIVDTCGTGGDSLKTFNISTAAALVVAADGRLAVAKHGNRAATSKCGSADVLEALGVKLDLPPHDVGRCVEEVGIGFLFAPSMHPSFKYAAGPRREIGIRTIFNMLGPLTNPAGASVQLIGVYDGAVCETLAHVLRNLGSQRALLVHGLEGLDELSTLGKTAVSELKDGEVRSYILDADTELGLPIATIHELAASDTPEDNARILLGVLRGEDRGPRREIALLNAAGVLMVGGVVESLSDGVARAGELIDSGAAQDALERLREFTNG</sequence>
<dbReference type="Gene3D" id="3.40.1030.10">
    <property type="entry name" value="Nucleoside phosphorylase/phosphoribosyltransferase catalytic domain"/>
    <property type="match status" value="1"/>
</dbReference>
<dbReference type="InterPro" id="IPR005940">
    <property type="entry name" value="Anthranilate_Pribosyl_Tfrase"/>
</dbReference>
<evidence type="ECO:0000256" key="12">
    <source>
        <dbReference type="HAMAP-Rule" id="MF_00211"/>
    </source>
</evidence>
<feature type="binding site" evidence="12">
    <location>
        <position position="88"/>
    </location>
    <ligand>
        <name>5-phospho-alpha-D-ribose 1-diphosphate</name>
        <dbReference type="ChEBI" id="CHEBI:58017"/>
    </ligand>
</feature>
<evidence type="ECO:0000256" key="10">
    <source>
        <dbReference type="ARBA" id="ARBA00052328"/>
    </source>
</evidence>
<feature type="binding site" evidence="12">
    <location>
        <begin position="83"/>
        <end position="84"/>
    </location>
    <ligand>
        <name>5-phospho-alpha-D-ribose 1-diphosphate</name>
        <dbReference type="ChEBI" id="CHEBI:58017"/>
    </ligand>
</feature>
<evidence type="ECO:0000256" key="7">
    <source>
        <dbReference type="ARBA" id="ARBA00022822"/>
    </source>
</evidence>
<comment type="function">
    <text evidence="12">Catalyzes the transfer of the phosphoribosyl group of 5-phosphorylribose-1-pyrophosphate (PRPP) to anthranilate to yield N-(5'-phosphoribosyl)-anthranilate (PRA).</text>
</comment>
<feature type="binding site" evidence="12">
    <location>
        <begin position="90"/>
        <end position="93"/>
    </location>
    <ligand>
        <name>5-phospho-alpha-D-ribose 1-diphosphate</name>
        <dbReference type="ChEBI" id="CHEBI:58017"/>
    </ligand>
</feature>
<evidence type="ECO:0000313" key="14">
    <source>
        <dbReference type="Proteomes" id="UP000287394"/>
    </source>
</evidence>
<comment type="caution">
    <text evidence="12">Lacks conserved residue(s) required for the propagation of feature annotation.</text>
</comment>
<dbReference type="InterPro" id="IPR036320">
    <property type="entry name" value="Glycosyl_Trfase_fam3_N_dom_sf"/>
</dbReference>
<evidence type="ECO:0000256" key="2">
    <source>
        <dbReference type="ARBA" id="ARBA00011738"/>
    </source>
</evidence>
<dbReference type="Pfam" id="PF00591">
    <property type="entry name" value="Glycos_transf_3"/>
    <property type="match status" value="1"/>
</dbReference>
<evidence type="ECO:0000256" key="9">
    <source>
        <dbReference type="ARBA" id="ARBA00023141"/>
    </source>
</evidence>
<dbReference type="KEGG" id="ccot:CCAX7_20660"/>
<keyword evidence="5 12" id="KW-0808">Transferase</keyword>
<dbReference type="SUPFAM" id="SSF52418">
    <property type="entry name" value="Nucleoside phosphorylase/phosphoribosyltransferase catalytic domain"/>
    <property type="match status" value="1"/>
</dbReference>
<dbReference type="EC" id="2.4.2.18" evidence="12"/>
<feature type="binding site" evidence="12">
    <location>
        <position position="226"/>
    </location>
    <ligand>
        <name>Mg(2+)</name>
        <dbReference type="ChEBI" id="CHEBI:18420"/>
        <label>2</label>
    </ligand>
</feature>
<organism evidence="13 14">
    <name type="scientific">Capsulimonas corticalis</name>
    <dbReference type="NCBI Taxonomy" id="2219043"/>
    <lineage>
        <taxon>Bacteria</taxon>
        <taxon>Bacillati</taxon>
        <taxon>Armatimonadota</taxon>
        <taxon>Armatimonadia</taxon>
        <taxon>Capsulimonadales</taxon>
        <taxon>Capsulimonadaceae</taxon>
        <taxon>Capsulimonas</taxon>
    </lineage>
</organism>
<dbReference type="HAMAP" id="MF_00211">
    <property type="entry name" value="TrpD"/>
    <property type="match status" value="1"/>
</dbReference>
<feature type="binding site" evidence="12">
    <location>
        <begin position="109"/>
        <end position="117"/>
    </location>
    <ligand>
        <name>5-phospho-alpha-D-ribose 1-diphosphate</name>
        <dbReference type="ChEBI" id="CHEBI:58017"/>
    </ligand>
</feature>
<keyword evidence="6 12" id="KW-0479">Metal-binding</keyword>
<comment type="cofactor">
    <cofactor evidence="12">
        <name>Mg(2+)</name>
        <dbReference type="ChEBI" id="CHEBI:18420"/>
    </cofactor>
    <text evidence="12">Binds 2 magnesium ions per monomer.</text>
</comment>
<dbReference type="GO" id="GO:0005829">
    <property type="term" value="C:cytosol"/>
    <property type="evidence" value="ECO:0007669"/>
    <property type="project" value="TreeGrafter"/>
</dbReference>
<dbReference type="FunFam" id="3.40.1030.10:FF:000002">
    <property type="entry name" value="Anthranilate phosphoribosyltransferase"/>
    <property type="match status" value="1"/>
</dbReference>
<dbReference type="Gene3D" id="1.20.970.10">
    <property type="entry name" value="Transferase, Pyrimidine Nucleoside Phosphorylase, Chain C"/>
    <property type="match status" value="1"/>
</dbReference>
<protein>
    <recommendedName>
        <fullName evidence="12">Anthranilate phosphoribosyltransferase</fullName>
        <ecNumber evidence="12">2.4.2.18</ecNumber>
    </recommendedName>
</protein>
<comment type="similarity">
    <text evidence="12">Belongs to the anthranilate phosphoribosyltransferase family.</text>
</comment>
<evidence type="ECO:0000256" key="1">
    <source>
        <dbReference type="ARBA" id="ARBA00004907"/>
    </source>
</evidence>
<comment type="subunit">
    <text evidence="2 12">Homodimer.</text>
</comment>
<comment type="catalytic activity">
    <reaction evidence="10 12">
        <text>N-(5-phospho-beta-D-ribosyl)anthranilate + diphosphate = 5-phospho-alpha-D-ribose 1-diphosphate + anthranilate</text>
        <dbReference type="Rhea" id="RHEA:11768"/>
        <dbReference type="ChEBI" id="CHEBI:16567"/>
        <dbReference type="ChEBI" id="CHEBI:18277"/>
        <dbReference type="ChEBI" id="CHEBI:33019"/>
        <dbReference type="ChEBI" id="CHEBI:58017"/>
        <dbReference type="EC" id="2.4.2.18"/>
    </reaction>
</comment>
<evidence type="ECO:0000256" key="5">
    <source>
        <dbReference type="ARBA" id="ARBA00022679"/>
    </source>
</evidence>
<dbReference type="OrthoDB" id="9806430at2"/>
<dbReference type="GO" id="GO:0000287">
    <property type="term" value="F:magnesium ion binding"/>
    <property type="evidence" value="ECO:0007669"/>
    <property type="project" value="UniProtKB-UniRule"/>
</dbReference>
<dbReference type="FunFam" id="1.20.970.10:FF:000006">
    <property type="entry name" value="Anthranilate phosphoribosyltransferase"/>
    <property type="match status" value="1"/>
</dbReference>
<dbReference type="Proteomes" id="UP000287394">
    <property type="component" value="Chromosome"/>
</dbReference>
<dbReference type="InterPro" id="IPR035902">
    <property type="entry name" value="Nuc_phospho_transferase"/>
</dbReference>
<feature type="binding site" evidence="12">
    <location>
        <position position="121"/>
    </location>
    <ligand>
        <name>5-phospho-alpha-D-ribose 1-diphosphate</name>
        <dbReference type="ChEBI" id="CHEBI:58017"/>
    </ligand>
</feature>
<dbReference type="Pfam" id="PF02885">
    <property type="entry name" value="Glycos_trans_3N"/>
    <property type="match status" value="1"/>
</dbReference>
<feature type="binding site" evidence="12">
    <location>
        <position position="227"/>
    </location>
    <ligand>
        <name>Mg(2+)</name>
        <dbReference type="ChEBI" id="CHEBI:18420"/>
        <label>2</label>
    </ligand>
</feature>
<dbReference type="SUPFAM" id="SSF47648">
    <property type="entry name" value="Nucleoside phosphorylase/phosphoribosyltransferase N-terminal domain"/>
    <property type="match status" value="1"/>
</dbReference>
<feature type="binding site" evidence="12">
    <location>
        <position position="80"/>
    </location>
    <ligand>
        <name>anthranilate</name>
        <dbReference type="ChEBI" id="CHEBI:16567"/>
        <label>1</label>
    </ligand>
</feature>
<reference evidence="13 14" key="1">
    <citation type="journal article" date="2019" name="Int. J. Syst. Evol. Microbiol.">
        <title>Capsulimonas corticalis gen. nov., sp. nov., an aerobic capsulated bacterium, of a novel bacterial order, Capsulimonadales ord. nov., of the class Armatimonadia of the phylum Armatimonadetes.</title>
        <authorList>
            <person name="Li J."/>
            <person name="Kudo C."/>
            <person name="Tonouchi A."/>
        </authorList>
    </citation>
    <scope>NUCLEOTIDE SEQUENCE [LARGE SCALE GENOMIC DNA]</scope>
    <source>
        <strain evidence="13 14">AX-7</strain>
    </source>
</reference>
<keyword evidence="3 12" id="KW-0028">Amino-acid biosynthesis</keyword>
<evidence type="ECO:0000256" key="4">
    <source>
        <dbReference type="ARBA" id="ARBA00022676"/>
    </source>
</evidence>
<proteinExistence type="inferred from homology"/>
<feature type="binding site" evidence="12">
    <location>
        <position position="227"/>
    </location>
    <ligand>
        <name>Mg(2+)</name>
        <dbReference type="ChEBI" id="CHEBI:18420"/>
        <label>1</label>
    </ligand>
</feature>
<keyword evidence="8 12" id="KW-0460">Magnesium</keyword>
<keyword evidence="14" id="KW-1185">Reference proteome</keyword>
<dbReference type="NCBIfam" id="TIGR01245">
    <property type="entry name" value="trpD"/>
    <property type="match status" value="1"/>
</dbReference>
<gene>
    <name evidence="12 13" type="primary">trpD</name>
    <name evidence="13" type="ORF">CCAX7_20660</name>
</gene>
<keyword evidence="7 12" id="KW-0822">Tryptophan biosynthesis</keyword>
<evidence type="ECO:0000256" key="11">
    <source>
        <dbReference type="ARBA" id="ARBA00061188"/>
    </source>
</evidence>
<evidence type="ECO:0000256" key="6">
    <source>
        <dbReference type="ARBA" id="ARBA00022723"/>
    </source>
</evidence>
<dbReference type="AlphaFoldDB" id="A0A402D2G9"/>
<dbReference type="RefSeq" id="WP_119323680.1">
    <property type="nucleotide sequence ID" value="NZ_AP025739.1"/>
</dbReference>
<keyword evidence="4 12" id="KW-0328">Glycosyltransferase</keyword>
<evidence type="ECO:0000256" key="8">
    <source>
        <dbReference type="ARBA" id="ARBA00022842"/>
    </source>
</evidence>
<dbReference type="GO" id="GO:0000162">
    <property type="term" value="P:L-tryptophan biosynthetic process"/>
    <property type="evidence" value="ECO:0007669"/>
    <property type="project" value="UniProtKB-UniRule"/>
</dbReference>
<feature type="binding site" evidence="12">
    <location>
        <position position="112"/>
    </location>
    <ligand>
        <name>anthranilate</name>
        <dbReference type="ChEBI" id="CHEBI:16567"/>
        <label>1</label>
    </ligand>
</feature>